<keyword evidence="10 11" id="KW-0539">Nucleus</keyword>
<evidence type="ECO:0000256" key="11">
    <source>
        <dbReference type="RuleBase" id="RU368090"/>
    </source>
</evidence>
<reference evidence="12" key="1">
    <citation type="submission" date="2022-11" db="UniProtKB">
        <authorList>
            <consortium name="EnsemblMetazoa"/>
        </authorList>
    </citation>
    <scope>IDENTIFICATION</scope>
</reference>
<evidence type="ECO:0000256" key="6">
    <source>
        <dbReference type="ARBA" id="ARBA00022833"/>
    </source>
</evidence>
<evidence type="ECO:0000313" key="12">
    <source>
        <dbReference type="EnsemblMetazoa" id="XP_020913165.1"/>
    </source>
</evidence>
<dbReference type="KEGG" id="epa:110250867"/>
<evidence type="ECO:0000256" key="3">
    <source>
        <dbReference type="ARBA" id="ARBA00022723"/>
    </source>
</evidence>
<evidence type="ECO:0000256" key="5">
    <source>
        <dbReference type="ARBA" id="ARBA00022771"/>
    </source>
</evidence>
<dbReference type="InterPro" id="IPR036465">
    <property type="entry name" value="vWFA_dom_sf"/>
</dbReference>
<dbReference type="GO" id="GO:0006289">
    <property type="term" value="P:nucleotide-excision repair"/>
    <property type="evidence" value="ECO:0007669"/>
    <property type="project" value="UniProtKB-UniRule"/>
</dbReference>
<keyword evidence="7 11" id="KW-0805">Transcription regulation</keyword>
<dbReference type="RefSeq" id="XP_020913165.1">
    <property type="nucleotide sequence ID" value="XM_021057506.2"/>
</dbReference>
<comment type="function">
    <text evidence="11">Component of the general transcription and DNA repair factor IIH (TFIIH) core complex, which is involved in general and transcription-coupled nucleotide excision repair (NER) of damaged DNA and, when complexed to CAK, in RNA transcription by RNA polymerase II. In NER, TFIIH acts by opening DNA around the lesion to allow the excision of the damaged oligonucleotide and its replacement by a new DNA fragment. In transcription, TFIIH has an essential role in transcription initiation. When the pre-initiation complex (PIC) has been established, TFIIH is required for promoter opening and promoter escape. Phosphorylation of the C-terminal tail (CTD) of the largest subunit of RNA polymerase II by the kinase module CAK controls the initiation of transcription.</text>
</comment>
<comment type="subunit">
    <text evidence="11">Part of a TFIID-containing RNA polymerase II pre-initiation complex that is composed of TBP and at least GTF2A1, GTF2A2, GTF2E1, GTF2E2, GTF2F1, GTF2H2, GTF2H3, GTF2H4, GTF2H5, GTF2B, TCEA1, ERCC2, ERCC3, TAF1, TAF2, TAF3, TAF4, TAF5, TAF6, TAF7, TAF8, TAF9, TAF10, TAF11, TAF12 and TAF13. Component of the 7-subunit TFIIH core complex composed of XPB/ERCC3, XPD/ERCC2, GTF2H1, GTF2H2, GTF2H3, GTF2H4 and GTF2H5, which is active in NER. The core complex associates with the 3-subunit CDK-activating kinase (CAK) module composed of CCNH/cyclin H, CDK7 and MNAT1 to form the 10-subunit holoenzyme (holo-TFIIH) active in transcription. Interacts with RARA; the interaction requires prior phosphorylation of RARA on 'Ser-369' which then enhances interaction of RARA with CDK7.</text>
</comment>
<evidence type="ECO:0000256" key="4">
    <source>
        <dbReference type="ARBA" id="ARBA00022763"/>
    </source>
</evidence>
<comment type="similarity">
    <text evidence="2 11">Belongs to the TFB4 family.</text>
</comment>
<dbReference type="GO" id="GO:0006355">
    <property type="term" value="P:regulation of DNA-templated transcription"/>
    <property type="evidence" value="ECO:0007669"/>
    <property type="project" value="InterPro"/>
</dbReference>
<evidence type="ECO:0000256" key="9">
    <source>
        <dbReference type="ARBA" id="ARBA00023204"/>
    </source>
</evidence>
<evidence type="ECO:0000256" key="8">
    <source>
        <dbReference type="ARBA" id="ARBA00023163"/>
    </source>
</evidence>
<dbReference type="GeneID" id="110250867"/>
<comment type="subcellular location">
    <subcellularLocation>
        <location evidence="1 11">Nucleus</location>
    </subcellularLocation>
</comment>
<evidence type="ECO:0000256" key="1">
    <source>
        <dbReference type="ARBA" id="ARBA00004123"/>
    </source>
</evidence>
<dbReference type="Gene3D" id="3.40.50.410">
    <property type="entry name" value="von Willebrand factor, type A domain"/>
    <property type="match status" value="1"/>
</dbReference>
<dbReference type="Proteomes" id="UP000887567">
    <property type="component" value="Unplaced"/>
</dbReference>
<evidence type="ECO:0000256" key="7">
    <source>
        <dbReference type="ARBA" id="ARBA00023015"/>
    </source>
</evidence>
<accession>A0A913Y2P3</accession>
<keyword evidence="6 11" id="KW-0862">Zinc</keyword>
<dbReference type="Pfam" id="PF03850">
    <property type="entry name" value="Tfb4"/>
    <property type="match status" value="1"/>
</dbReference>
<keyword evidence="4 11" id="KW-0227">DNA damage</keyword>
<dbReference type="PANTHER" id="PTHR12831:SF0">
    <property type="entry name" value="GENERAL TRANSCRIPTION FACTOR IIH SUBUNIT 3"/>
    <property type="match status" value="1"/>
</dbReference>
<keyword evidence="13" id="KW-1185">Reference proteome</keyword>
<dbReference type="EnsemblMetazoa" id="XM_021057506.2">
    <property type="protein sequence ID" value="XP_020913165.1"/>
    <property type="gene ID" value="LOC110250867"/>
</dbReference>
<dbReference type="OMA" id="QGCDITS"/>
<evidence type="ECO:0000313" key="13">
    <source>
        <dbReference type="Proteomes" id="UP000887567"/>
    </source>
</evidence>
<keyword evidence="5 11" id="KW-0863">Zinc-finger</keyword>
<dbReference type="PANTHER" id="PTHR12831">
    <property type="entry name" value="TRANSCRIPTION INITIATION FACTOR IIH TFIIH , POLYPEPTIDE 3-RELATED"/>
    <property type="match status" value="1"/>
</dbReference>
<organism evidence="12 13">
    <name type="scientific">Exaiptasia diaphana</name>
    <name type="common">Tropical sea anemone</name>
    <name type="synonym">Aiptasia pulchella</name>
    <dbReference type="NCBI Taxonomy" id="2652724"/>
    <lineage>
        <taxon>Eukaryota</taxon>
        <taxon>Metazoa</taxon>
        <taxon>Cnidaria</taxon>
        <taxon>Anthozoa</taxon>
        <taxon>Hexacorallia</taxon>
        <taxon>Actiniaria</taxon>
        <taxon>Aiptasiidae</taxon>
        <taxon>Exaiptasia</taxon>
    </lineage>
</organism>
<keyword evidence="3 11" id="KW-0479">Metal-binding</keyword>
<dbReference type="GO" id="GO:0008270">
    <property type="term" value="F:zinc ion binding"/>
    <property type="evidence" value="ECO:0007669"/>
    <property type="project" value="UniProtKB-KW"/>
</dbReference>
<keyword evidence="9 11" id="KW-0234">DNA repair</keyword>
<dbReference type="InterPro" id="IPR004600">
    <property type="entry name" value="TFIIH_Tfb4/GTF2H3"/>
</dbReference>
<dbReference type="GO" id="GO:0005675">
    <property type="term" value="C:transcription factor TFIIH holo complex"/>
    <property type="evidence" value="ECO:0007669"/>
    <property type="project" value="UniProtKB-UniRule"/>
</dbReference>
<evidence type="ECO:0000256" key="10">
    <source>
        <dbReference type="ARBA" id="ARBA00023242"/>
    </source>
</evidence>
<dbReference type="AlphaFoldDB" id="A0A913Y2P3"/>
<dbReference type="OrthoDB" id="17307at2759"/>
<keyword evidence="8 11" id="KW-0804">Transcription</keyword>
<dbReference type="GO" id="GO:0000439">
    <property type="term" value="C:transcription factor TFIIH core complex"/>
    <property type="evidence" value="ECO:0007669"/>
    <property type="project" value="UniProtKB-UniRule"/>
</dbReference>
<sequence length="300" mass="33611">MAEDNSISLVVVIFDANPVWWGRIAAEGTKNQINLSGCIDSLLVMCNSHLMMKHTNSLAFIASHTSRSKFLFPKESKADDNIGEQENSFPSDSKCEKFAAMNDMIVEEIKELIADVNLPEDSNNPASALPSALCMALCYIHRMEKECPVGFKLKPRILIVKASPDEADQYLTTMNCIFAAQKNNVIIDSCSLHQSSGFLQQAADVTGGVYLKIDETLSLLQHLLWLYLPGHHTRDMLVLPSSQDIDYRAACFCHRKLVDIGFVCSVCLSIYCHFRPRCMTCQTLFKLPSLPLSRQKKKKK</sequence>
<evidence type="ECO:0000256" key="2">
    <source>
        <dbReference type="ARBA" id="ARBA00005273"/>
    </source>
</evidence>
<name>A0A913Y2P3_EXADI</name>
<protein>
    <recommendedName>
        <fullName evidence="11">General transcription factor IIH subunit 3</fullName>
    </recommendedName>
    <alternativeName>
        <fullName evidence="11">General transcription factor IIH polypeptide 3</fullName>
    </alternativeName>
</protein>
<proteinExistence type="inferred from homology"/>